<organism evidence="2">
    <name type="scientific">Gymnodinialimonas phycosphaerae</name>
    <dbReference type="NCBI Taxonomy" id="2841589"/>
    <lineage>
        <taxon>Bacteria</taxon>
        <taxon>Pseudomonadati</taxon>
        <taxon>Pseudomonadota</taxon>
        <taxon>Alphaproteobacteria</taxon>
        <taxon>Rhodobacterales</taxon>
        <taxon>Paracoccaceae</taxon>
        <taxon>Gymnodinialimonas</taxon>
    </lineage>
</organism>
<keyword evidence="3" id="KW-1185">Reference proteome</keyword>
<dbReference type="Proteomes" id="UP000693972">
    <property type="component" value="Unassembled WGS sequence"/>
</dbReference>
<name>A0A975TW06_9RHOB</name>
<evidence type="ECO:0000313" key="2">
    <source>
        <dbReference type="EMBL" id="QXL87781.1"/>
    </source>
</evidence>
<dbReference type="AlphaFoldDB" id="A0A975TW06"/>
<dbReference type="EMBL" id="JAIMBW010000001">
    <property type="protein sequence ID" value="MBY4895179.1"/>
    <property type="molecule type" value="Genomic_DNA"/>
</dbReference>
<accession>A0A975TW06</accession>
<dbReference type="EMBL" id="CP078073">
    <property type="protein sequence ID" value="QXL87781.1"/>
    <property type="molecule type" value="Genomic_DNA"/>
</dbReference>
<feature type="signal peptide" evidence="1">
    <location>
        <begin position="1"/>
        <end position="19"/>
    </location>
</feature>
<evidence type="ECO:0000256" key="1">
    <source>
        <dbReference type="SAM" id="SignalP"/>
    </source>
</evidence>
<gene>
    <name evidence="2" type="ORF">KUL25_20650</name>
</gene>
<keyword evidence="1" id="KW-0732">Signal</keyword>
<proteinExistence type="predicted"/>
<reference evidence="2 3" key="1">
    <citation type="submission" date="2021-07" db="EMBL/GenBank/DDBJ databases">
        <title>Karlodiniumbacter phycospheric gen. nov., sp. nov., a phycosphere bacterium isolated from karlodinium veneficum.</title>
        <authorList>
            <person name="Peng Y."/>
            <person name="Jiang L."/>
            <person name="Lee J."/>
        </authorList>
    </citation>
    <scope>NUCLEOTIDE SEQUENCE</scope>
    <source>
        <strain evidence="2 3">N5</strain>
    </source>
</reference>
<evidence type="ECO:0000313" key="3">
    <source>
        <dbReference type="Proteomes" id="UP000693972"/>
    </source>
</evidence>
<dbReference type="RefSeq" id="WP_257894634.1">
    <property type="nucleotide sequence ID" value="NZ_JAIMBW010000001.1"/>
</dbReference>
<feature type="chain" id="PRO_5037146332" evidence="1">
    <location>
        <begin position="20"/>
        <end position="184"/>
    </location>
</feature>
<protein>
    <submittedName>
        <fullName evidence="2">Uncharacterized protein</fullName>
    </submittedName>
</protein>
<sequence length="184" mass="19971">MRALALILTLLAGPLAAQSWGDGAPDTPRFEVCLPEQMAAFEQALQTPGYGADWAVGSINVHWVQHCGYLAMGICQVSDNSLICQRRLRAAFEARAAQMRALLSAPDGVEGPLAPLYARVHTLAHGTNAGDDCAGWDYRRGLWCDSFQAALKFEEAVWAWQLARLMGVMGPLDWDALADLGDAR</sequence>